<dbReference type="Pfam" id="PF00251">
    <property type="entry name" value="Glyco_hydro_32N"/>
    <property type="match status" value="2"/>
</dbReference>
<evidence type="ECO:0000313" key="9">
    <source>
        <dbReference type="Proteomes" id="UP000239899"/>
    </source>
</evidence>
<feature type="compositionally biased region" description="Low complexity" evidence="5">
    <location>
        <begin position="326"/>
        <end position="360"/>
    </location>
</feature>
<protein>
    <recommendedName>
        <fullName evidence="2">beta-fructofuranosidase</fullName>
        <ecNumber evidence="2">3.2.1.26</ecNumber>
    </recommendedName>
</protein>
<feature type="compositionally biased region" description="Low complexity" evidence="5">
    <location>
        <begin position="443"/>
        <end position="460"/>
    </location>
</feature>
<evidence type="ECO:0000256" key="3">
    <source>
        <dbReference type="ARBA" id="ARBA00022801"/>
    </source>
</evidence>
<dbReference type="InterPro" id="IPR001362">
    <property type="entry name" value="Glyco_hydro_32"/>
</dbReference>
<feature type="region of interest" description="Disordered" evidence="5">
    <location>
        <begin position="375"/>
        <end position="469"/>
    </location>
</feature>
<dbReference type="InterPro" id="IPR013320">
    <property type="entry name" value="ConA-like_dom_sf"/>
</dbReference>
<reference evidence="8 9" key="1">
    <citation type="journal article" date="2018" name="Plant J.">
        <title>Genome sequences of Chlorella sorokiniana UTEX 1602 and Micractinium conductrix SAG 241.80: implications to maltose excretion by a green alga.</title>
        <authorList>
            <person name="Arriola M.B."/>
            <person name="Velmurugan N."/>
            <person name="Zhang Y."/>
            <person name="Plunkett M.H."/>
            <person name="Hondzo H."/>
            <person name="Barney B.M."/>
        </authorList>
    </citation>
    <scope>NUCLEOTIDE SEQUENCE [LARGE SCALE GENOMIC DNA]</scope>
    <source>
        <strain evidence="9">UTEX 1602</strain>
    </source>
</reference>
<dbReference type="AlphaFoldDB" id="A0A2P6TEN0"/>
<dbReference type="Gene3D" id="2.115.10.20">
    <property type="entry name" value="Glycosyl hydrolase domain, family 43"/>
    <property type="match status" value="2"/>
</dbReference>
<dbReference type="Gene3D" id="2.60.120.560">
    <property type="entry name" value="Exo-inulinase, domain 1"/>
    <property type="match status" value="1"/>
</dbReference>
<dbReference type="InterPro" id="IPR013189">
    <property type="entry name" value="Glyco_hydro_32_C"/>
</dbReference>
<dbReference type="PANTHER" id="PTHR43101:SF1">
    <property type="entry name" value="BETA-FRUCTOSIDASE"/>
    <property type="match status" value="1"/>
</dbReference>
<evidence type="ECO:0000256" key="1">
    <source>
        <dbReference type="ARBA" id="ARBA00009902"/>
    </source>
</evidence>
<feature type="compositionally biased region" description="Low complexity" evidence="5">
    <location>
        <begin position="416"/>
        <end position="434"/>
    </location>
</feature>
<feature type="compositionally biased region" description="Polar residues" evidence="5">
    <location>
        <begin position="379"/>
        <end position="392"/>
    </location>
</feature>
<comment type="similarity">
    <text evidence="1">Belongs to the glycosyl hydrolase 32 family.</text>
</comment>
<dbReference type="PANTHER" id="PTHR43101">
    <property type="entry name" value="BETA-FRUCTOSIDASE"/>
    <property type="match status" value="1"/>
</dbReference>
<dbReference type="PROSITE" id="PS00609">
    <property type="entry name" value="GLYCOSYL_HYDROL_F32"/>
    <property type="match status" value="1"/>
</dbReference>
<feature type="domain" description="Glycosyl hydrolase family 32 N-terminal" evidence="6">
    <location>
        <begin position="23"/>
        <end position="310"/>
    </location>
</feature>
<feature type="region of interest" description="Disordered" evidence="5">
    <location>
        <begin position="908"/>
        <end position="928"/>
    </location>
</feature>
<feature type="domain" description="Glycosyl hydrolase family 32 N-terminal" evidence="6">
    <location>
        <begin position="526"/>
        <end position="624"/>
    </location>
</feature>
<evidence type="ECO:0000259" key="6">
    <source>
        <dbReference type="Pfam" id="PF00251"/>
    </source>
</evidence>
<keyword evidence="4" id="KW-0326">Glycosidase</keyword>
<dbReference type="Proteomes" id="UP000239899">
    <property type="component" value="Unassembled WGS sequence"/>
</dbReference>
<dbReference type="EC" id="3.2.1.26" evidence="2"/>
<organism evidence="8 9">
    <name type="scientific">Chlorella sorokiniana</name>
    <name type="common">Freshwater green alga</name>
    <dbReference type="NCBI Taxonomy" id="3076"/>
    <lineage>
        <taxon>Eukaryota</taxon>
        <taxon>Viridiplantae</taxon>
        <taxon>Chlorophyta</taxon>
        <taxon>core chlorophytes</taxon>
        <taxon>Trebouxiophyceae</taxon>
        <taxon>Chlorellales</taxon>
        <taxon>Chlorellaceae</taxon>
        <taxon>Chlorella clade</taxon>
        <taxon>Chlorella</taxon>
    </lineage>
</organism>
<dbReference type="STRING" id="3076.A0A2P6TEN0"/>
<dbReference type="GO" id="GO:0005975">
    <property type="term" value="P:carbohydrate metabolic process"/>
    <property type="evidence" value="ECO:0007669"/>
    <property type="project" value="InterPro"/>
</dbReference>
<dbReference type="InterPro" id="IPR023296">
    <property type="entry name" value="Glyco_hydro_beta-prop_sf"/>
</dbReference>
<keyword evidence="3" id="KW-0378">Hydrolase</keyword>
<dbReference type="SUPFAM" id="SSF49899">
    <property type="entry name" value="Concanavalin A-like lectins/glucanases"/>
    <property type="match status" value="1"/>
</dbReference>
<gene>
    <name evidence="8" type="ORF">C2E21_8517</name>
</gene>
<dbReference type="EMBL" id="LHPG02000020">
    <property type="protein sequence ID" value="PRW21104.1"/>
    <property type="molecule type" value="Genomic_DNA"/>
</dbReference>
<feature type="compositionally biased region" description="Low complexity" evidence="5">
    <location>
        <begin position="393"/>
        <end position="409"/>
    </location>
</feature>
<dbReference type="CDD" id="cd08996">
    <property type="entry name" value="GH32_FFase"/>
    <property type="match status" value="1"/>
</dbReference>
<dbReference type="GO" id="GO:0004564">
    <property type="term" value="F:beta-fructofuranosidase activity"/>
    <property type="evidence" value="ECO:0007669"/>
    <property type="project" value="UniProtKB-EC"/>
</dbReference>
<sequence>MGRGGSASGHPQMVVDPDRPRFHVHPPQGWMNDPNGPVFYRGRYHMFYQHLPNACEWAFGIVWGHAVSEDLVHWRHLPPALVPTPGMADADGCFSGSCVLDSDGTPVLLYTGVRLRSNLDAGPLPPPEQDLGMVWIETQMAAVPEDPDDDLLVRWRKVDSPFLHLPPADLQLTGWRDPFIFCTNTAAAPTADGGFTAHGYSQEIRMLIGSGLKGQGGTALVYKSTSLLSGWELEGTLCEASNTDTGVVWECPLLVPLDPVPRTLRAPLKQAPPLWLICAPEGSSSSEGGGEDGEGTAFGSFDQPAGAATDKRSPTPELPYGPVATEQQAAAAPPAGSSSEGGAAAADTPHPAAAGTAAASSKGAQIDLGSAASLVHWSQPASEQLSPESSALGSPQTSPLQPGSQQSSPQRPPLQPLRGRPPALQLPGALPLEGQRARRRSSVRGSVERPQQAQQAQHAQQQHEEEEDRFAAAFSRLSMRGIRARKRSAEPASRRGSQAALAALAGLWGGEEEEAVTTPPPPARQWHFFTVSPDAPTNPVLYWMGHVDDIEMPRFELEGAKGPYRLDLGDVLYAPNVCQDGQGRWLMWGWLQERRKVGSYSYAGCLTLPRVLHCTEDGRLVQAPIPELSQLRQGPGWHQHLVHVPAESTVPLAAAPGLAALDIELTLDRGTAFAAGLLFRSHEAEAEGGTALIYDWERNALEAIFNVPPNWQPPAAPHTAKFSGSGADGSEVFDPALLLTPRPSELMLGQEFSRTPSALFSPDLGFGFESQTASAAATPRTATESLGGEASSALLSPQRSGITIAGATPRPTPLDLGIPGLPLPPHLADEVAGQGASFVPGAGQGAVAFSTSLPRSLGGLGGAGGAGSLPTGGLYRSVSDVRMGAGGMTRVGSHPALQSYGSSLPRLGGGGVPLSPGARSPRLPQPPGIDTDADLDFLLDELAAPMREAPPPIVEPRRVGGPLPTMRANAPLHLRILVDHSCVEVYTGTGETLSTRIYRGQAPEGATDAGISLLAFGGTALVRRCSCYEMGSAWEHPAVAAAISPKVAAKAAPSPKQAAVLAAAAAASAAGSRGGSAAASPAAKAGKEAVRLEPAGADQQQAALRGASPAAAAAAAAAADALLDEMVMPSPQCSAAVVGAFA</sequence>
<evidence type="ECO:0000256" key="2">
    <source>
        <dbReference type="ARBA" id="ARBA00012758"/>
    </source>
</evidence>
<evidence type="ECO:0000256" key="4">
    <source>
        <dbReference type="ARBA" id="ARBA00023295"/>
    </source>
</evidence>
<name>A0A2P6TEN0_CHLSO</name>
<dbReference type="SUPFAM" id="SSF75005">
    <property type="entry name" value="Arabinanase/levansucrase/invertase"/>
    <property type="match status" value="2"/>
</dbReference>
<proteinExistence type="inferred from homology"/>
<evidence type="ECO:0000313" key="8">
    <source>
        <dbReference type="EMBL" id="PRW21104.1"/>
    </source>
</evidence>
<dbReference type="InterPro" id="IPR018053">
    <property type="entry name" value="Glyco_hydro_32_AS"/>
</dbReference>
<dbReference type="InterPro" id="IPR013148">
    <property type="entry name" value="Glyco_hydro_32_N"/>
</dbReference>
<keyword evidence="9" id="KW-1185">Reference proteome</keyword>
<dbReference type="InterPro" id="IPR051214">
    <property type="entry name" value="GH32_Enzymes"/>
</dbReference>
<evidence type="ECO:0000256" key="5">
    <source>
        <dbReference type="SAM" id="MobiDB-lite"/>
    </source>
</evidence>
<feature type="domain" description="Glycosyl hydrolase family 32 C-terminal" evidence="7">
    <location>
        <begin position="962"/>
        <end position="1026"/>
    </location>
</feature>
<comment type="caution">
    <text evidence="8">The sequence shown here is derived from an EMBL/GenBank/DDBJ whole genome shotgun (WGS) entry which is preliminary data.</text>
</comment>
<dbReference type="SMART" id="SM00640">
    <property type="entry name" value="Glyco_32"/>
    <property type="match status" value="1"/>
</dbReference>
<feature type="region of interest" description="Disordered" evidence="5">
    <location>
        <begin position="279"/>
        <end position="360"/>
    </location>
</feature>
<dbReference type="OrthoDB" id="202537at2759"/>
<accession>A0A2P6TEN0</accession>
<dbReference type="Pfam" id="PF08244">
    <property type="entry name" value="Glyco_hydro_32C"/>
    <property type="match status" value="1"/>
</dbReference>
<evidence type="ECO:0000259" key="7">
    <source>
        <dbReference type="Pfam" id="PF08244"/>
    </source>
</evidence>